<feature type="transmembrane region" description="Helical" evidence="2">
    <location>
        <begin position="6"/>
        <end position="24"/>
    </location>
</feature>
<keyword evidence="2" id="KW-0812">Transmembrane</keyword>
<protein>
    <submittedName>
        <fullName evidence="4">Protein-disulfide isomerase</fullName>
    </submittedName>
</protein>
<name>A0A1N6TN20_9RHOO</name>
<dbReference type="STRING" id="34027.SAMN05421829_10550"/>
<keyword evidence="5" id="KW-1185">Reference proteome</keyword>
<dbReference type="EMBL" id="FTMD01000005">
    <property type="protein sequence ID" value="SIQ54691.1"/>
    <property type="molecule type" value="Genomic_DNA"/>
</dbReference>
<dbReference type="PROSITE" id="PS51352">
    <property type="entry name" value="THIOREDOXIN_2"/>
    <property type="match status" value="1"/>
</dbReference>
<proteinExistence type="inferred from homology"/>
<sequence length="216" mass="24130">MNQKYIFGIAAALMVAVFATATLVHDSDKSARRDEVADQNRSILVREHSPTLGEAEARVHIVEFLDPACETCRDFFPYVKQLMAAAPGRIRVSVRYAPFHDGSEQVVKLLAAAKLQGKFWETLEALFAAQPNWASHHNPQPDMVWNFINGVGLDIAKLRADMADPAIDAIVRQDLADARTLNVTKTPEFFVNGRPMPSFGYEQLKQLVAEELDSQY</sequence>
<dbReference type="OrthoDB" id="9780340at2"/>
<accession>A0A1N6TN20</accession>
<dbReference type="PANTHER" id="PTHR13887:SF56">
    <property type="entry name" value="THIOREDOXIN-LIKE REDUCTASE RV2466C"/>
    <property type="match status" value="1"/>
</dbReference>
<feature type="domain" description="Thioredoxin" evidence="3">
    <location>
        <begin position="12"/>
        <end position="213"/>
    </location>
</feature>
<dbReference type="PANTHER" id="PTHR13887">
    <property type="entry name" value="GLUTATHIONE S-TRANSFERASE KAPPA"/>
    <property type="match status" value="1"/>
</dbReference>
<evidence type="ECO:0000259" key="3">
    <source>
        <dbReference type="PROSITE" id="PS51352"/>
    </source>
</evidence>
<evidence type="ECO:0000313" key="4">
    <source>
        <dbReference type="EMBL" id="SIQ54691.1"/>
    </source>
</evidence>
<evidence type="ECO:0000256" key="2">
    <source>
        <dbReference type="SAM" id="Phobius"/>
    </source>
</evidence>
<dbReference type="Pfam" id="PF13462">
    <property type="entry name" value="Thioredoxin_4"/>
    <property type="match status" value="1"/>
</dbReference>
<evidence type="ECO:0000256" key="1">
    <source>
        <dbReference type="ARBA" id="ARBA00005791"/>
    </source>
</evidence>
<dbReference type="GO" id="GO:0016853">
    <property type="term" value="F:isomerase activity"/>
    <property type="evidence" value="ECO:0007669"/>
    <property type="project" value="UniProtKB-KW"/>
</dbReference>
<organism evidence="4 5">
    <name type="scientific">Aromatoleum tolulyticum</name>
    <dbReference type="NCBI Taxonomy" id="34027"/>
    <lineage>
        <taxon>Bacteria</taxon>
        <taxon>Pseudomonadati</taxon>
        <taxon>Pseudomonadota</taxon>
        <taxon>Betaproteobacteria</taxon>
        <taxon>Rhodocyclales</taxon>
        <taxon>Rhodocyclaceae</taxon>
        <taxon>Aromatoleum</taxon>
    </lineage>
</organism>
<dbReference type="SUPFAM" id="SSF52833">
    <property type="entry name" value="Thioredoxin-like"/>
    <property type="match status" value="1"/>
</dbReference>
<dbReference type="InterPro" id="IPR036249">
    <property type="entry name" value="Thioredoxin-like_sf"/>
</dbReference>
<keyword evidence="4" id="KW-0413">Isomerase</keyword>
<dbReference type="InterPro" id="IPR012336">
    <property type="entry name" value="Thioredoxin-like_fold"/>
</dbReference>
<dbReference type="RefSeq" id="WP_076601750.1">
    <property type="nucleotide sequence ID" value="NZ_FTMD01000005.1"/>
</dbReference>
<keyword evidence="2" id="KW-0472">Membrane</keyword>
<dbReference type="InterPro" id="IPR013766">
    <property type="entry name" value="Thioredoxin_domain"/>
</dbReference>
<evidence type="ECO:0000313" key="5">
    <source>
        <dbReference type="Proteomes" id="UP000186819"/>
    </source>
</evidence>
<dbReference type="Proteomes" id="UP000186819">
    <property type="component" value="Unassembled WGS sequence"/>
</dbReference>
<keyword evidence="2" id="KW-1133">Transmembrane helix</keyword>
<gene>
    <name evidence="4" type="ORF">SAMN05421829_10550</name>
</gene>
<dbReference type="AlphaFoldDB" id="A0A1N6TN20"/>
<comment type="similarity">
    <text evidence="1">Belongs to the thioredoxin family. DsbA subfamily.</text>
</comment>
<dbReference type="Gene3D" id="3.40.30.10">
    <property type="entry name" value="Glutaredoxin"/>
    <property type="match status" value="1"/>
</dbReference>
<reference evidence="5" key="1">
    <citation type="submission" date="2017-01" db="EMBL/GenBank/DDBJ databases">
        <authorList>
            <person name="Varghese N."/>
            <person name="Submissions S."/>
        </authorList>
    </citation>
    <scope>NUCLEOTIDE SEQUENCE [LARGE SCALE GENOMIC DNA]</scope>
    <source>
        <strain evidence="5">ATCC 51758</strain>
    </source>
</reference>